<gene>
    <name evidence="6" type="primary">xerC_4</name>
    <name evidence="6" type="ORF">ENSA5_38480</name>
</gene>
<dbReference type="InterPro" id="IPR002104">
    <property type="entry name" value="Integrase_catalytic"/>
</dbReference>
<dbReference type="AlphaFoldDB" id="A0A2S9XRL1"/>
<protein>
    <submittedName>
        <fullName evidence="6">Tyrosine recombinase XerC</fullName>
    </submittedName>
</protein>
<reference evidence="6 7" key="1">
    <citation type="submission" date="2018-03" db="EMBL/GenBank/DDBJ databases">
        <title>Draft Genome Sequences of the Obligatory Marine Myxobacteria Enhygromyxa salina SWB005.</title>
        <authorList>
            <person name="Poehlein A."/>
            <person name="Moghaddam J.A."/>
            <person name="Harms H."/>
            <person name="Alanjari M."/>
            <person name="Koenig G.M."/>
            <person name="Daniel R."/>
            <person name="Schaeberle T.F."/>
        </authorList>
    </citation>
    <scope>NUCLEOTIDE SEQUENCE [LARGE SCALE GENOMIC DNA]</scope>
    <source>
        <strain evidence="6 7">SWB005</strain>
    </source>
</reference>
<dbReference type="InterPro" id="IPR050090">
    <property type="entry name" value="Tyrosine_recombinase_XerCD"/>
</dbReference>
<dbReference type="Gene3D" id="1.10.443.10">
    <property type="entry name" value="Intergrase catalytic core"/>
    <property type="match status" value="1"/>
</dbReference>
<dbReference type="GO" id="GO:0003677">
    <property type="term" value="F:DNA binding"/>
    <property type="evidence" value="ECO:0007669"/>
    <property type="project" value="UniProtKB-KW"/>
</dbReference>
<comment type="caution">
    <text evidence="6">The sequence shown here is derived from an EMBL/GenBank/DDBJ whole genome shotgun (WGS) entry which is preliminary data.</text>
</comment>
<keyword evidence="2" id="KW-0238">DNA-binding</keyword>
<keyword evidence="3" id="KW-0233">DNA recombination</keyword>
<evidence type="ECO:0000256" key="3">
    <source>
        <dbReference type="ARBA" id="ARBA00023172"/>
    </source>
</evidence>
<evidence type="ECO:0000256" key="2">
    <source>
        <dbReference type="ARBA" id="ARBA00023125"/>
    </source>
</evidence>
<evidence type="ECO:0000256" key="4">
    <source>
        <dbReference type="SAM" id="MobiDB-lite"/>
    </source>
</evidence>
<sequence length="330" mass="36194">MPFVTRGSDAAEDVLAAVVVGNFITGHSLVEQLRESTIDSQRGLLGNHIVPAVGSVRIDQIRTKHFGELKRAMAAKELSGKTINNGLTVLSRMTRFWYEREGLMAPRFKAGLIKLDEKEAEFYEPPEYEALVAAAAEVGPEVHALVLLMGDAGLRQGEVCALRWDDVRWQPEPLIRLKRSRYKKKDQPGTKGRKIRSVPMTARLSAALQALPRSRRQVCVLIRESGEALTAKAVKVRLEKAEAGAGIDGTGLSHKLRHTFATRLVAQSVRLWVIKELLGHKDLTTTQRYLHMLTGAASQAIARLSLGATSQPPNHGTAHGTMMAPPPAQL</sequence>
<dbReference type="GO" id="GO:0006310">
    <property type="term" value="P:DNA recombination"/>
    <property type="evidence" value="ECO:0007669"/>
    <property type="project" value="UniProtKB-KW"/>
</dbReference>
<dbReference type="EMBL" id="PVNK01000169">
    <property type="protein sequence ID" value="PRP95495.1"/>
    <property type="molecule type" value="Genomic_DNA"/>
</dbReference>
<dbReference type="RefSeq" id="WP_181197936.1">
    <property type="nucleotide sequence ID" value="NZ_PVNK01000169.1"/>
</dbReference>
<name>A0A2S9XRL1_9BACT</name>
<evidence type="ECO:0000313" key="7">
    <source>
        <dbReference type="Proteomes" id="UP000237968"/>
    </source>
</evidence>
<dbReference type="PANTHER" id="PTHR30349">
    <property type="entry name" value="PHAGE INTEGRASE-RELATED"/>
    <property type="match status" value="1"/>
</dbReference>
<evidence type="ECO:0000259" key="5">
    <source>
        <dbReference type="PROSITE" id="PS51898"/>
    </source>
</evidence>
<evidence type="ECO:0000313" key="6">
    <source>
        <dbReference type="EMBL" id="PRP95495.1"/>
    </source>
</evidence>
<comment type="similarity">
    <text evidence="1">Belongs to the 'phage' integrase family.</text>
</comment>
<feature type="domain" description="Tyr recombinase" evidence="5">
    <location>
        <begin position="118"/>
        <end position="303"/>
    </location>
</feature>
<accession>A0A2S9XRL1</accession>
<dbReference type="InterPro" id="IPR013762">
    <property type="entry name" value="Integrase-like_cat_sf"/>
</dbReference>
<dbReference type="Gene3D" id="1.10.150.130">
    <property type="match status" value="1"/>
</dbReference>
<keyword evidence="7" id="KW-1185">Reference proteome</keyword>
<dbReference type="PROSITE" id="PS51898">
    <property type="entry name" value="TYR_RECOMBINASE"/>
    <property type="match status" value="1"/>
</dbReference>
<dbReference type="PANTHER" id="PTHR30349:SF41">
    <property type="entry name" value="INTEGRASE_RECOMBINASE PROTEIN MJ0367-RELATED"/>
    <property type="match status" value="1"/>
</dbReference>
<organism evidence="6 7">
    <name type="scientific">Enhygromyxa salina</name>
    <dbReference type="NCBI Taxonomy" id="215803"/>
    <lineage>
        <taxon>Bacteria</taxon>
        <taxon>Pseudomonadati</taxon>
        <taxon>Myxococcota</taxon>
        <taxon>Polyangia</taxon>
        <taxon>Nannocystales</taxon>
        <taxon>Nannocystaceae</taxon>
        <taxon>Enhygromyxa</taxon>
    </lineage>
</organism>
<dbReference type="InterPro" id="IPR011010">
    <property type="entry name" value="DNA_brk_join_enz"/>
</dbReference>
<dbReference type="Proteomes" id="UP000237968">
    <property type="component" value="Unassembled WGS sequence"/>
</dbReference>
<feature type="region of interest" description="Disordered" evidence="4">
    <location>
        <begin position="307"/>
        <end position="330"/>
    </location>
</feature>
<dbReference type="GO" id="GO:0015074">
    <property type="term" value="P:DNA integration"/>
    <property type="evidence" value="ECO:0007669"/>
    <property type="project" value="InterPro"/>
</dbReference>
<evidence type="ECO:0000256" key="1">
    <source>
        <dbReference type="ARBA" id="ARBA00008857"/>
    </source>
</evidence>
<dbReference type="Pfam" id="PF00589">
    <property type="entry name" value="Phage_integrase"/>
    <property type="match status" value="1"/>
</dbReference>
<dbReference type="SUPFAM" id="SSF56349">
    <property type="entry name" value="DNA breaking-rejoining enzymes"/>
    <property type="match status" value="1"/>
</dbReference>
<proteinExistence type="inferred from homology"/>
<dbReference type="CDD" id="cd00397">
    <property type="entry name" value="DNA_BRE_C"/>
    <property type="match status" value="1"/>
</dbReference>
<dbReference type="InterPro" id="IPR010998">
    <property type="entry name" value="Integrase_recombinase_N"/>
</dbReference>